<proteinExistence type="inferred from homology"/>
<gene>
    <name evidence="3" type="ORF">FNA67_04935</name>
</gene>
<name>A0A5B9DK83_9HYPH</name>
<dbReference type="InterPro" id="IPR050268">
    <property type="entry name" value="NADH-dep_flavin_reductase"/>
</dbReference>
<evidence type="ECO:0000256" key="2">
    <source>
        <dbReference type="ARBA" id="ARBA00023002"/>
    </source>
</evidence>
<dbReference type="GO" id="GO:0010181">
    <property type="term" value="F:FMN binding"/>
    <property type="evidence" value="ECO:0007669"/>
    <property type="project" value="InterPro"/>
</dbReference>
<dbReference type="SUPFAM" id="SSF50475">
    <property type="entry name" value="FMN-binding split barrel"/>
    <property type="match status" value="1"/>
</dbReference>
<dbReference type="OrthoDB" id="9792858at2"/>
<dbReference type="SMART" id="SM00903">
    <property type="entry name" value="Flavin_Reduct"/>
    <property type="match status" value="1"/>
</dbReference>
<dbReference type="PANTHER" id="PTHR30466:SF11">
    <property type="entry name" value="FLAVIN-DEPENDENT MONOOXYGENASE, REDUCTASE SUBUNIT HSAB"/>
    <property type="match status" value="1"/>
</dbReference>
<keyword evidence="2" id="KW-0560">Oxidoreductase</keyword>
<protein>
    <submittedName>
        <fullName evidence="3">Flavin reductase family protein</fullName>
    </submittedName>
</protein>
<dbReference type="Gene3D" id="2.30.110.10">
    <property type="entry name" value="Electron Transport, Fmn-binding Protein, Chain A"/>
    <property type="match status" value="1"/>
</dbReference>
<dbReference type="EMBL" id="CP041690">
    <property type="protein sequence ID" value="QEE19557.1"/>
    <property type="molecule type" value="Genomic_DNA"/>
</dbReference>
<dbReference type="RefSeq" id="WP_049704171.1">
    <property type="nucleotide sequence ID" value="NZ_BMFM01000001.1"/>
</dbReference>
<evidence type="ECO:0000256" key="1">
    <source>
        <dbReference type="ARBA" id="ARBA00008898"/>
    </source>
</evidence>
<accession>A0A5B9DK83</accession>
<comment type="similarity">
    <text evidence="1">Belongs to the non-flavoprotein flavin reductase family.</text>
</comment>
<dbReference type="AlphaFoldDB" id="A0A5B9DK83"/>
<organism evidence="3 4">
    <name type="scientific">Paradevosia tibetensis</name>
    <dbReference type="NCBI Taxonomy" id="1447062"/>
    <lineage>
        <taxon>Bacteria</taxon>
        <taxon>Pseudomonadati</taxon>
        <taxon>Pseudomonadota</taxon>
        <taxon>Alphaproteobacteria</taxon>
        <taxon>Hyphomicrobiales</taxon>
        <taxon>Devosiaceae</taxon>
        <taxon>Paradevosia</taxon>
    </lineage>
</organism>
<dbReference type="KEGG" id="yti:FNA67_04935"/>
<reference evidence="3 4" key="1">
    <citation type="journal article" date="2015" name="Int. J. Syst. Evol. Microbiol.">
        <title>Youhaiella tibetensis gen. nov., sp. nov., isolated from subsurface sediment.</title>
        <authorList>
            <person name="Wang Y.X."/>
            <person name="Huang F.Q."/>
            <person name="Nogi Y."/>
            <person name="Pang S.J."/>
            <person name="Wang P.K."/>
            <person name="Lv J."/>
        </authorList>
    </citation>
    <scope>NUCLEOTIDE SEQUENCE [LARGE SCALE GENOMIC DNA]</scope>
    <source>
        <strain evidence="4">fig4</strain>
    </source>
</reference>
<dbReference type="GO" id="GO:0042602">
    <property type="term" value="F:riboflavin reductase (NADPH) activity"/>
    <property type="evidence" value="ECO:0007669"/>
    <property type="project" value="TreeGrafter"/>
</dbReference>
<dbReference type="InterPro" id="IPR012349">
    <property type="entry name" value="Split_barrel_FMN-bd"/>
</dbReference>
<evidence type="ECO:0000313" key="3">
    <source>
        <dbReference type="EMBL" id="QEE19557.1"/>
    </source>
</evidence>
<sequence length="168" mass="18139">MAGVVDKEFISPHAALRKAFSMFPTGVVAMCGLEADKPLGMAVNSFSSVSLEPALVAVCVAHTSSTWPRLNSLPRIGLSVLGSDQEMLSRRLSSKAADRFENARWQANEEGAVFIEGATLWLECAINERVRGGDHDIILLEVLSSQLFPEIAPLVFHQSQYLGLSAAP</sequence>
<keyword evidence="4" id="KW-1185">Reference proteome</keyword>
<evidence type="ECO:0000313" key="4">
    <source>
        <dbReference type="Proteomes" id="UP000321062"/>
    </source>
</evidence>
<dbReference type="Proteomes" id="UP000321062">
    <property type="component" value="Chromosome"/>
</dbReference>
<dbReference type="InterPro" id="IPR002563">
    <property type="entry name" value="Flavin_Rdtase-like_dom"/>
</dbReference>
<dbReference type="Pfam" id="PF01613">
    <property type="entry name" value="Flavin_Reduct"/>
    <property type="match status" value="1"/>
</dbReference>
<dbReference type="PANTHER" id="PTHR30466">
    <property type="entry name" value="FLAVIN REDUCTASE"/>
    <property type="match status" value="1"/>
</dbReference>